<keyword evidence="4" id="KW-1185">Reference proteome</keyword>
<evidence type="ECO:0000259" key="2">
    <source>
        <dbReference type="Pfam" id="PF13193"/>
    </source>
</evidence>
<feature type="domain" description="AMP-binding enzyme C-terminal" evidence="2">
    <location>
        <begin position="432"/>
        <end position="503"/>
    </location>
</feature>
<evidence type="ECO:0000259" key="1">
    <source>
        <dbReference type="Pfam" id="PF00501"/>
    </source>
</evidence>
<dbReference type="Pfam" id="PF00501">
    <property type="entry name" value="AMP-binding"/>
    <property type="match status" value="1"/>
</dbReference>
<dbReference type="InterPro" id="IPR000873">
    <property type="entry name" value="AMP-dep_synth/lig_dom"/>
</dbReference>
<comment type="caution">
    <text evidence="3">The sequence shown here is derived from an EMBL/GenBank/DDBJ whole genome shotgun (WGS) entry which is preliminary data.</text>
</comment>
<dbReference type="Gene3D" id="3.40.50.12780">
    <property type="entry name" value="N-terminal domain of ligase-like"/>
    <property type="match status" value="1"/>
</dbReference>
<proteinExistence type="predicted"/>
<feature type="domain" description="AMP-dependent synthetase/ligase" evidence="1">
    <location>
        <begin position="14"/>
        <end position="382"/>
    </location>
</feature>
<name>A0ABT4TQ91_9ACTN</name>
<dbReference type="Proteomes" id="UP001165685">
    <property type="component" value="Unassembled WGS sequence"/>
</dbReference>
<dbReference type="RefSeq" id="WP_270678966.1">
    <property type="nucleotide sequence ID" value="NZ_JAQFWP010000033.1"/>
</dbReference>
<gene>
    <name evidence="3" type="ORF">O4U47_17555</name>
</gene>
<dbReference type="InterPro" id="IPR045851">
    <property type="entry name" value="AMP-bd_C_sf"/>
</dbReference>
<dbReference type="PANTHER" id="PTHR43201:SF32">
    <property type="entry name" value="2-SUCCINYLBENZOATE--COA LIGASE, CHLOROPLASTIC_PEROXISOMAL"/>
    <property type="match status" value="1"/>
</dbReference>
<accession>A0ABT4TQ91</accession>
<organism evidence="3 4">
    <name type="scientific">Nocardiopsis suaedae</name>
    <dbReference type="NCBI Taxonomy" id="3018444"/>
    <lineage>
        <taxon>Bacteria</taxon>
        <taxon>Bacillati</taxon>
        <taxon>Actinomycetota</taxon>
        <taxon>Actinomycetes</taxon>
        <taxon>Streptosporangiales</taxon>
        <taxon>Nocardiopsidaceae</taxon>
        <taxon>Nocardiopsis</taxon>
    </lineage>
</organism>
<dbReference type="InterPro" id="IPR025110">
    <property type="entry name" value="AMP-bd_C"/>
</dbReference>
<evidence type="ECO:0000313" key="4">
    <source>
        <dbReference type="Proteomes" id="UP001165685"/>
    </source>
</evidence>
<protein>
    <submittedName>
        <fullName evidence="3">AMP-binding protein</fullName>
    </submittedName>
</protein>
<evidence type="ECO:0000313" key="3">
    <source>
        <dbReference type="EMBL" id="MDA2806322.1"/>
    </source>
</evidence>
<dbReference type="SUPFAM" id="SSF56801">
    <property type="entry name" value="Acetyl-CoA synthetase-like"/>
    <property type="match status" value="1"/>
</dbReference>
<dbReference type="EMBL" id="JAQFWP010000033">
    <property type="protein sequence ID" value="MDA2806322.1"/>
    <property type="molecule type" value="Genomic_DNA"/>
</dbReference>
<dbReference type="Gene3D" id="3.30.300.30">
    <property type="match status" value="1"/>
</dbReference>
<reference evidence="3" key="1">
    <citation type="submission" date="2023-01" db="EMBL/GenBank/DDBJ databases">
        <title>Draft genome sequence of Nocardiopsis sp. LSu2-4 isolated from halophytes.</title>
        <authorList>
            <person name="Duangmal K."/>
            <person name="Chantavorakit T."/>
        </authorList>
    </citation>
    <scope>NUCLEOTIDE SEQUENCE</scope>
    <source>
        <strain evidence="3">LSu2-4</strain>
    </source>
</reference>
<dbReference type="InterPro" id="IPR042099">
    <property type="entry name" value="ANL_N_sf"/>
</dbReference>
<sequence>MSAVHTLTLADVLREHRRSRPATTAAVDGPVRLTYPGLDARTCRLARALADAGTGPGDRLLYIGRNSVRLQEGLLAAARLGAVFVPANWRQSAEELAFVLRDLAPSAVLWQGGDLEPAVRAAREAVAGDPGRRECLWIRCDGPADGDTAAADPYEELIASAPEDDPGGDTDASLPVLGLYTAAFDGRPVCALLSHAALIAHDAALFQVRRIGPGFTFLNSGPLFHVGTMMFNLATFHAGGTNVYMPAFDAAEAARLIEAERVDHMFGFGPMLDAVAEANRDGDGALRHDLSSLHFASHSPEWDAQVTVGTDPWSASGMGGYGQTQACGMLTYLALGPGGEGAAGRPSPMVQVRITGSGGEELPAGETGEITARGPSLFSGYHARPELTARTLSGGWHRTGDLGRREADGTITFIGPRLRMIKTGNENVYPAEVERALKAHPGIADAAVIGVPDDTWGQRVAAVVQCEPGARPTEEEVVEHVRGLLASYKKPSRVVFTDALPKDGHLPDYAKLDAAYGGGGYPGG</sequence>
<dbReference type="Pfam" id="PF13193">
    <property type="entry name" value="AMP-binding_C"/>
    <property type="match status" value="1"/>
</dbReference>
<dbReference type="PANTHER" id="PTHR43201">
    <property type="entry name" value="ACYL-COA SYNTHETASE"/>
    <property type="match status" value="1"/>
</dbReference>